<gene>
    <name evidence="1" type="ORF">MCSF7_02624</name>
</gene>
<dbReference type="RefSeq" id="WP_006608333.1">
    <property type="nucleotide sequence ID" value="NZ_AFXA01000002.1"/>
</dbReference>
<accession>F9UJ67</accession>
<dbReference type="STRING" id="1037410.MCSF7_02624"/>
<reference evidence="1 2" key="1">
    <citation type="journal article" date="2013" name="Genome Announc.">
        <title>Genome Sequence of Mycoplasma columbinum Strain SF7.</title>
        <authorList>
            <person name="Guo Z."/>
            <person name="Xu X."/>
            <person name="Zheng Q."/>
            <person name="Li T."/>
            <person name="Kuang S."/>
            <person name="Zhang Z."/>
            <person name="Chen Y."/>
            <person name="Lu X."/>
            <person name="Zhou R."/>
            <person name="Bi D."/>
            <person name="Jin H."/>
        </authorList>
    </citation>
    <scope>NUCLEOTIDE SEQUENCE [LARGE SCALE GENOMIC DNA]</scope>
    <source>
        <strain evidence="1 2">SF7</strain>
    </source>
</reference>
<organism evidence="1 2">
    <name type="scientific">Mycoplasmopsis columbina SF7</name>
    <dbReference type="NCBI Taxonomy" id="1037410"/>
    <lineage>
        <taxon>Bacteria</taxon>
        <taxon>Bacillati</taxon>
        <taxon>Mycoplasmatota</taxon>
        <taxon>Mycoplasmoidales</taxon>
        <taxon>Metamycoplasmataceae</taxon>
        <taxon>Mycoplasmopsis</taxon>
    </lineage>
</organism>
<evidence type="ECO:0000313" key="1">
    <source>
        <dbReference type="EMBL" id="EGV00563.1"/>
    </source>
</evidence>
<evidence type="ECO:0000313" key="2">
    <source>
        <dbReference type="Proteomes" id="UP000004978"/>
    </source>
</evidence>
<sequence>MQRNYYIKIQKIVKDKNKNIKSQVVEIPFKEGKSKNLMTFDILFLGADFNKYWRRYDWAANENFLKEYTKEFLKDTQWINAGKIVLDRNTYANFTNDELKWLVNTFIKRINKEILFTNFDGDFEQKINNLAKTVFEFQNFSFNLDLSPLNHIYIFNNFLMCQKDLDYLPFSKNRIKDFNNIHNEFTLKTSTNNNEYFASFKFHEIEYSIPISKDQYLVLEDEIEYYIDKDHEWVQLYNVGTTFYKTKIIAILRDEYKKYFYAKIKNGFNFIKANLVKLPITHNDKIIGHLELDKNQVSDKQIEEILRLLNNMLIEKLIMNQEYKITLNKYEFSKAINEIMDEIYALVLYNK</sequence>
<dbReference type="Proteomes" id="UP000004978">
    <property type="component" value="Unassembled WGS sequence"/>
</dbReference>
<proteinExistence type="predicted"/>
<dbReference type="EMBL" id="AFXA01000002">
    <property type="protein sequence ID" value="EGV00563.1"/>
    <property type="molecule type" value="Genomic_DNA"/>
</dbReference>
<protein>
    <submittedName>
        <fullName evidence="1">Uncharacterized protein</fullName>
    </submittedName>
</protein>
<keyword evidence="2" id="KW-1185">Reference proteome</keyword>
<dbReference type="AlphaFoldDB" id="F9UJ67"/>
<comment type="caution">
    <text evidence="1">The sequence shown here is derived from an EMBL/GenBank/DDBJ whole genome shotgun (WGS) entry which is preliminary data.</text>
</comment>
<name>F9UJ67_9BACT</name>